<proteinExistence type="predicted"/>
<gene>
    <name evidence="2" type="ORF">KFL_000050580</name>
</gene>
<dbReference type="Proteomes" id="UP000054558">
    <property type="component" value="Unassembled WGS sequence"/>
</dbReference>
<feature type="compositionally biased region" description="Low complexity" evidence="1">
    <location>
        <begin position="49"/>
        <end position="60"/>
    </location>
</feature>
<dbReference type="EMBL" id="DF236954">
    <property type="protein sequence ID" value="GAQ77922.1"/>
    <property type="molecule type" value="Genomic_DNA"/>
</dbReference>
<reference evidence="2 3" key="1">
    <citation type="journal article" date="2014" name="Nat. Commun.">
        <title>Klebsormidium flaccidum genome reveals primary factors for plant terrestrial adaptation.</title>
        <authorList>
            <person name="Hori K."/>
            <person name="Maruyama F."/>
            <person name="Fujisawa T."/>
            <person name="Togashi T."/>
            <person name="Yamamoto N."/>
            <person name="Seo M."/>
            <person name="Sato S."/>
            <person name="Yamada T."/>
            <person name="Mori H."/>
            <person name="Tajima N."/>
            <person name="Moriyama T."/>
            <person name="Ikeuchi M."/>
            <person name="Watanabe M."/>
            <person name="Wada H."/>
            <person name="Kobayashi K."/>
            <person name="Saito M."/>
            <person name="Masuda T."/>
            <person name="Sasaki-Sekimoto Y."/>
            <person name="Mashiguchi K."/>
            <person name="Awai K."/>
            <person name="Shimojima M."/>
            <person name="Masuda S."/>
            <person name="Iwai M."/>
            <person name="Nobusawa T."/>
            <person name="Narise T."/>
            <person name="Kondo S."/>
            <person name="Saito H."/>
            <person name="Sato R."/>
            <person name="Murakawa M."/>
            <person name="Ihara Y."/>
            <person name="Oshima-Yamada Y."/>
            <person name="Ohtaka K."/>
            <person name="Satoh M."/>
            <person name="Sonobe K."/>
            <person name="Ishii M."/>
            <person name="Ohtani R."/>
            <person name="Kanamori-Sato M."/>
            <person name="Honoki R."/>
            <person name="Miyazaki D."/>
            <person name="Mochizuki H."/>
            <person name="Umetsu J."/>
            <person name="Higashi K."/>
            <person name="Shibata D."/>
            <person name="Kamiya Y."/>
            <person name="Sato N."/>
            <person name="Nakamura Y."/>
            <person name="Tabata S."/>
            <person name="Ida S."/>
            <person name="Kurokawa K."/>
            <person name="Ohta H."/>
        </authorList>
    </citation>
    <scope>NUCLEOTIDE SEQUENCE [LARGE SCALE GENOMIC DNA]</scope>
    <source>
        <strain evidence="2 3">NIES-2285</strain>
    </source>
</reference>
<organism evidence="2 3">
    <name type="scientific">Klebsormidium nitens</name>
    <name type="common">Green alga</name>
    <name type="synonym">Ulothrix nitens</name>
    <dbReference type="NCBI Taxonomy" id="105231"/>
    <lineage>
        <taxon>Eukaryota</taxon>
        <taxon>Viridiplantae</taxon>
        <taxon>Streptophyta</taxon>
        <taxon>Klebsormidiophyceae</taxon>
        <taxon>Klebsormidiales</taxon>
        <taxon>Klebsormidiaceae</taxon>
        <taxon>Klebsormidium</taxon>
    </lineage>
</organism>
<feature type="compositionally biased region" description="Basic and acidic residues" evidence="1">
    <location>
        <begin position="203"/>
        <end position="224"/>
    </location>
</feature>
<name>A0A1Y1HK07_KLENI</name>
<keyword evidence="3" id="KW-1185">Reference proteome</keyword>
<feature type="compositionally biased region" description="Basic and acidic residues" evidence="1">
    <location>
        <begin position="240"/>
        <end position="275"/>
    </location>
</feature>
<dbReference type="AlphaFoldDB" id="A0A1Y1HK07"/>
<accession>A0A1Y1HK07</accession>
<feature type="region of interest" description="Disordered" evidence="1">
    <location>
        <begin position="99"/>
        <end position="294"/>
    </location>
</feature>
<evidence type="ECO:0000256" key="1">
    <source>
        <dbReference type="SAM" id="MobiDB-lite"/>
    </source>
</evidence>
<feature type="region of interest" description="Disordered" evidence="1">
    <location>
        <begin position="1"/>
        <end position="82"/>
    </location>
</feature>
<sequence length="388" mass="41666">MGRSSKGSRPGRHQSIEGFFARPEMWHPVKPACRTDTDKAANAGPPTRQGQMSSSLLQLLAGRKAEHAGAANMSPKLPEPRKISKAAQEYRCPVCGEAFPSEAEKEDHMAKEFELMEDLDMPSPGPPSGSPEETTPPVAGPSRPNNARGIPPVATGRTFTNSRPSIRRSPFSVKGGFGGGLSGTPGGAERAVTPDIESLMRSAAERAQRELSEKARRAEEERVRNGGQEGAATQDEEREQEPKAQRGTGEEKGEIEKEGQEGGEEKEGGKGKGEGSQEGGEGGKKGVKRNGPEGQKKCFICRCWVPEEEYEVHVSNELNVESDAPLVIPGLAPTKGAVEKLKAKRRRRGPRPENYDRYENVGPVLDDFGMGGTWEGAGAVGMGISIFE</sequence>
<feature type="compositionally biased region" description="Basic and acidic residues" evidence="1">
    <location>
        <begin position="102"/>
        <end position="114"/>
    </location>
</feature>
<evidence type="ECO:0000313" key="2">
    <source>
        <dbReference type="EMBL" id="GAQ77922.1"/>
    </source>
</evidence>
<protein>
    <submittedName>
        <fullName evidence="2">Uncharacterized protein</fullName>
    </submittedName>
</protein>
<evidence type="ECO:0000313" key="3">
    <source>
        <dbReference type="Proteomes" id="UP000054558"/>
    </source>
</evidence>
<feature type="compositionally biased region" description="Gly residues" evidence="1">
    <location>
        <begin position="175"/>
        <end position="186"/>
    </location>
</feature>